<name>A0A2G1VB43_9GAMM</name>
<reference evidence="3 4" key="1">
    <citation type="submission" date="2017-09" db="EMBL/GenBank/DDBJ databases">
        <title>The draft genome sequences of Marinobacter guineae M3B.</title>
        <authorList>
            <person name="Cao J."/>
        </authorList>
    </citation>
    <scope>NUCLEOTIDE SEQUENCE [LARGE SCALE GENOMIC DNA]</scope>
    <source>
        <strain evidence="3 4">M3B</strain>
    </source>
</reference>
<dbReference type="PANTHER" id="PTHR43546">
    <property type="entry name" value="UPF0173 METAL-DEPENDENT HYDROLASE MJ1163-RELATED"/>
    <property type="match status" value="1"/>
</dbReference>
<comment type="caution">
    <text evidence="3">The sequence shown here is derived from an EMBL/GenBank/DDBJ whole genome shotgun (WGS) entry which is preliminary data.</text>
</comment>
<dbReference type="Gene3D" id="3.60.15.10">
    <property type="entry name" value="Ribonuclease Z/Hydroxyacylglutathione hydrolase-like"/>
    <property type="match status" value="1"/>
</dbReference>
<keyword evidence="3" id="KW-0378">Hydrolase</keyword>
<evidence type="ECO:0000313" key="3">
    <source>
        <dbReference type="EMBL" id="PHQ23991.1"/>
    </source>
</evidence>
<dbReference type="Proteomes" id="UP000229044">
    <property type="component" value="Unassembled WGS sequence"/>
</dbReference>
<evidence type="ECO:0000313" key="4">
    <source>
        <dbReference type="Proteomes" id="UP000229044"/>
    </source>
</evidence>
<dbReference type="EMBL" id="NTFI01000006">
    <property type="protein sequence ID" value="PHQ23991.1"/>
    <property type="molecule type" value="Genomic_DNA"/>
</dbReference>
<accession>A0A2G1VB43</accession>
<evidence type="ECO:0000259" key="2">
    <source>
        <dbReference type="Pfam" id="PF12706"/>
    </source>
</evidence>
<dbReference type="InterPro" id="IPR050114">
    <property type="entry name" value="UPF0173_UPF0282_UlaG_hydrolase"/>
</dbReference>
<keyword evidence="4" id="KW-1185">Reference proteome</keyword>
<feature type="domain" description="Metallo-beta-lactamase" evidence="2">
    <location>
        <begin position="61"/>
        <end position="280"/>
    </location>
</feature>
<sequence>MSQGFFRRTLAGAGASACLLLGAALPALADDHVVKVTPLGSHDGEFCSRDRALVFEDPNGTRILYDAGRTVAGPNDPRLGKIDVVLVSHMHGDHVGDQRISETNQGSCASPDTGVSTLPQSNTVDIAVKHNAKIVTGSEMPAFFAAKLQNAGGDPANSMLVRFGGEREVGGVAITTVPAVHSNGVSPSFLTGPLAEHLKAAGVGASVGPPTGYVLKFSNGLVVYLSGDTGITAEQKLVVNDHYDAGLVVMNIGDTYTTGPTQAAYVINDLVQPRAVIPSHANEPATSGGKVQEGTRTALFQESVNLPVHVPLSGRTMAFNGAASCVSGCK</sequence>
<dbReference type="InterPro" id="IPR001279">
    <property type="entry name" value="Metallo-B-lactamas"/>
</dbReference>
<evidence type="ECO:0000256" key="1">
    <source>
        <dbReference type="SAM" id="SignalP"/>
    </source>
</evidence>
<keyword evidence="1" id="KW-0732">Signal</keyword>
<gene>
    <name evidence="3" type="ORF">CLH62_17870</name>
</gene>
<feature type="chain" id="PRO_5013948234" evidence="1">
    <location>
        <begin position="30"/>
        <end position="330"/>
    </location>
</feature>
<dbReference type="InterPro" id="IPR036866">
    <property type="entry name" value="RibonucZ/Hydroxyglut_hydro"/>
</dbReference>
<dbReference type="OrthoDB" id="9805728at2"/>
<protein>
    <submittedName>
        <fullName evidence="3">Metal-dependent hydrolase</fullName>
    </submittedName>
</protein>
<dbReference type="PANTHER" id="PTHR43546:SF3">
    <property type="entry name" value="UPF0173 METAL-DEPENDENT HYDROLASE MJ1163"/>
    <property type="match status" value="1"/>
</dbReference>
<feature type="signal peptide" evidence="1">
    <location>
        <begin position="1"/>
        <end position="29"/>
    </location>
</feature>
<dbReference type="SUPFAM" id="SSF56281">
    <property type="entry name" value="Metallo-hydrolase/oxidoreductase"/>
    <property type="match status" value="1"/>
</dbReference>
<organism evidence="3 4">
    <name type="scientific">Marinobacter guineae</name>
    <dbReference type="NCBI Taxonomy" id="432303"/>
    <lineage>
        <taxon>Bacteria</taxon>
        <taxon>Pseudomonadati</taxon>
        <taxon>Pseudomonadota</taxon>
        <taxon>Gammaproteobacteria</taxon>
        <taxon>Pseudomonadales</taxon>
        <taxon>Marinobacteraceae</taxon>
        <taxon>Marinobacter</taxon>
    </lineage>
</organism>
<dbReference type="Pfam" id="PF12706">
    <property type="entry name" value="Lactamase_B_2"/>
    <property type="match status" value="1"/>
</dbReference>
<proteinExistence type="predicted"/>
<dbReference type="RefSeq" id="WP_099619566.1">
    <property type="nucleotide sequence ID" value="NZ_KZ319342.1"/>
</dbReference>
<dbReference type="GO" id="GO:0016787">
    <property type="term" value="F:hydrolase activity"/>
    <property type="evidence" value="ECO:0007669"/>
    <property type="project" value="UniProtKB-KW"/>
</dbReference>
<dbReference type="AlphaFoldDB" id="A0A2G1VB43"/>